<organism evidence="2 3">
    <name type="scientific">Leptothoe spongobia TAU-MAC 1115</name>
    <dbReference type="NCBI Taxonomy" id="1967444"/>
    <lineage>
        <taxon>Bacteria</taxon>
        <taxon>Bacillati</taxon>
        <taxon>Cyanobacteriota</taxon>
        <taxon>Cyanophyceae</taxon>
        <taxon>Nodosilineales</taxon>
        <taxon>Cymatolegaceae</taxon>
        <taxon>Leptothoe</taxon>
        <taxon>Leptothoe spongobia</taxon>
    </lineage>
</organism>
<dbReference type="Gene3D" id="2.40.50.140">
    <property type="entry name" value="Nucleic acid-binding proteins"/>
    <property type="match status" value="1"/>
</dbReference>
<evidence type="ECO:0000313" key="3">
    <source>
        <dbReference type="Proteomes" id="UP000717364"/>
    </source>
</evidence>
<proteinExistence type="predicted"/>
<evidence type="ECO:0000313" key="2">
    <source>
        <dbReference type="EMBL" id="MBT9316856.1"/>
    </source>
</evidence>
<feature type="chain" id="PRO_5037375735" evidence="1">
    <location>
        <begin position="23"/>
        <end position="168"/>
    </location>
</feature>
<feature type="signal peptide" evidence="1">
    <location>
        <begin position="1"/>
        <end position="22"/>
    </location>
</feature>
<dbReference type="InterPro" id="IPR012340">
    <property type="entry name" value="NA-bd_OB-fold"/>
</dbReference>
<evidence type="ECO:0000256" key="1">
    <source>
        <dbReference type="SAM" id="SignalP"/>
    </source>
</evidence>
<gene>
    <name evidence="2" type="ORF">IXB50_15615</name>
</gene>
<dbReference type="AlphaFoldDB" id="A0A947GQ25"/>
<accession>A0A947GQ25</accession>
<keyword evidence="1" id="KW-0732">Signal</keyword>
<comment type="caution">
    <text evidence="2">The sequence shown here is derived from an EMBL/GenBank/DDBJ whole genome shotgun (WGS) entry which is preliminary data.</text>
</comment>
<name>A0A947GQ25_9CYAN</name>
<keyword evidence="3" id="KW-1185">Reference proteome</keyword>
<sequence length="168" mass="17984">MNTLGRSGLMLLSLPLALAVIAPEKWVPDNWIRGAAGAGIFACFALVRQQDGSLGDSFDESLASLDARPYTNFTVYLRDKDSEEVPFAQVATATVEERIEAGKTGWVKRYGVLSRATLHQASVCGVLEPGEQVQIMARKGNTLMVLPVSGLDIASMNKTAACPSNPKS</sequence>
<reference evidence="2" key="1">
    <citation type="submission" date="2020-11" db="EMBL/GenBank/DDBJ databases">
        <authorList>
            <person name="Konstantinou D."/>
            <person name="Gkelis S."/>
            <person name="Popin R."/>
            <person name="Fewer D."/>
            <person name="Sivonen K."/>
        </authorList>
    </citation>
    <scope>NUCLEOTIDE SEQUENCE</scope>
    <source>
        <strain evidence="2">TAU-MAC 1115</strain>
    </source>
</reference>
<dbReference type="RefSeq" id="WP_215609923.1">
    <property type="nucleotide sequence ID" value="NZ_JADOES010000034.1"/>
</dbReference>
<dbReference type="Proteomes" id="UP000717364">
    <property type="component" value="Unassembled WGS sequence"/>
</dbReference>
<dbReference type="EMBL" id="JADOES010000034">
    <property type="protein sequence ID" value="MBT9316856.1"/>
    <property type="molecule type" value="Genomic_DNA"/>
</dbReference>
<reference evidence="2" key="2">
    <citation type="journal article" date="2021" name="Mar. Drugs">
        <title>Genome Reduction and Secondary Metabolism of the Marine Sponge-Associated Cyanobacterium Leptothoe.</title>
        <authorList>
            <person name="Konstantinou D."/>
            <person name="Popin R.V."/>
            <person name="Fewer D.P."/>
            <person name="Sivonen K."/>
            <person name="Gkelis S."/>
        </authorList>
    </citation>
    <scope>NUCLEOTIDE SEQUENCE</scope>
    <source>
        <strain evidence="2">TAU-MAC 1115</strain>
    </source>
</reference>
<protein>
    <submittedName>
        <fullName evidence="2">NfeD family protein</fullName>
    </submittedName>
</protein>